<protein>
    <submittedName>
        <fullName evidence="1">Uncharacterized protein</fullName>
    </submittedName>
</protein>
<gene>
    <name evidence="1" type="ORF">ASNO1_46810</name>
</gene>
<proteinExistence type="predicted"/>
<name>A0ABQ6QYT2_9BACT</name>
<accession>A0ABQ6QYT2</accession>
<organism evidence="1 2">
    <name type="scientific">Corallococcus caeni</name>
    <dbReference type="NCBI Taxonomy" id="3082388"/>
    <lineage>
        <taxon>Bacteria</taxon>
        <taxon>Pseudomonadati</taxon>
        <taxon>Myxococcota</taxon>
        <taxon>Myxococcia</taxon>
        <taxon>Myxococcales</taxon>
        <taxon>Cystobacterineae</taxon>
        <taxon>Myxococcaceae</taxon>
        <taxon>Corallococcus</taxon>
    </lineage>
</organism>
<dbReference type="EMBL" id="BTTX01000004">
    <property type="protein sequence ID" value="GMU08428.1"/>
    <property type="molecule type" value="Genomic_DNA"/>
</dbReference>
<comment type="caution">
    <text evidence="1">The sequence shown here is derived from an EMBL/GenBank/DDBJ whole genome shotgun (WGS) entry which is preliminary data.</text>
</comment>
<evidence type="ECO:0000313" key="2">
    <source>
        <dbReference type="Proteomes" id="UP001342631"/>
    </source>
</evidence>
<reference evidence="1 2" key="1">
    <citation type="journal article" date="2024" name="Arch. Microbiol.">
        <title>Corallococcus caeni sp. nov., a novel myxobacterium isolated from activated sludge.</title>
        <authorList>
            <person name="Tomita S."/>
            <person name="Nakai R."/>
            <person name="Kuroda K."/>
            <person name="Kurashita H."/>
            <person name="Hatamoto M."/>
            <person name="Yamaguchi T."/>
            <person name="Narihiro T."/>
        </authorList>
    </citation>
    <scope>NUCLEOTIDE SEQUENCE [LARGE SCALE GENOMIC DNA]</scope>
    <source>
        <strain evidence="1 2">NO1</strain>
    </source>
</reference>
<keyword evidence="2" id="KW-1185">Reference proteome</keyword>
<dbReference type="Proteomes" id="UP001342631">
    <property type="component" value="Unassembled WGS sequence"/>
</dbReference>
<evidence type="ECO:0000313" key="1">
    <source>
        <dbReference type="EMBL" id="GMU08428.1"/>
    </source>
</evidence>
<sequence length="68" mass="7430">MLSAQAVAVMVANRGSAANAEPERRRAATREERMRLEVIMGGRGANLFEGTSITDTTGLRRQVSHAFR</sequence>